<dbReference type="SMART" id="SM00028">
    <property type="entry name" value="TPR"/>
    <property type="match status" value="8"/>
</dbReference>
<dbReference type="PANTHER" id="PTHR43711:SF31">
    <property type="entry name" value="HISTIDINE KINASE"/>
    <property type="match status" value="1"/>
</dbReference>
<proteinExistence type="predicted"/>
<protein>
    <recommendedName>
        <fullName evidence="2">histidine kinase</fullName>
        <ecNumber evidence="2">2.7.13.3</ecNumber>
    </recommendedName>
</protein>
<evidence type="ECO:0000313" key="12">
    <source>
        <dbReference type="Proteomes" id="UP000240621"/>
    </source>
</evidence>
<dbReference type="PANTHER" id="PTHR43711">
    <property type="entry name" value="TWO-COMPONENT HISTIDINE KINASE"/>
    <property type="match status" value="1"/>
</dbReference>
<keyword evidence="3" id="KW-0597">Phosphoprotein</keyword>
<dbReference type="Gene3D" id="1.25.40.10">
    <property type="entry name" value="Tetratricopeptide repeat domain"/>
    <property type="match status" value="2"/>
</dbReference>
<dbReference type="SUPFAM" id="SSF47384">
    <property type="entry name" value="Homodimeric domain of signal transducing histidine kinase"/>
    <property type="match status" value="1"/>
</dbReference>
<dbReference type="Pfam" id="PF02518">
    <property type="entry name" value="HATPase_c"/>
    <property type="match status" value="1"/>
</dbReference>
<dbReference type="PROSITE" id="PS50005">
    <property type="entry name" value="TPR"/>
    <property type="match status" value="1"/>
</dbReference>
<sequence>MEGRHYKTVHSISVTRVIVGILLLIVSGCHSKDGSEQKRQQPESKLNTLVKKYDKYLTNAYDSSRMILPELLQRIDSLSDVTPDFAVSVMAHVAGQEAVKGNIHLADSLSNLAGTYALQLNDSSLLAVVLNAKGKVMQIKGRRDSAFYYYSKSLHIAQLRHDSIAALPAMINLGNAMIDRHNSETGINYLKEALEIARKRNNKKYMAVLYNNLGKAFDIRGNYSMALQYYRAALDTLERMKSKEYYLEPLNNLANIYLYLGNDSLAMKYYQKVGKLADSLNYQSMQATALINIGNLYYENNENDKALKYTKAANALLGGQYESYLHSIIYLNLGLIHRNLGNAKVSYKEISKSIELARKFHIYDVLGEGCMEMARYYENHNQFHLAAKYANEAYQLAVNNNMLNLLPETSKLIADNYRAAGNTGKALKFYDLYSKYNAQYQDTINNKTTRNFAFLYELQKKETANKILMQRQQLDKQVLANVRLKLEQQRILIFLSIITIISVLLISILLFYRSRLKSRLNNALISNNNEITEQNKLLEKENAFKNKLISIISHDIKSPMMSLYNILELLSVDELSEEEKRELIRDNMQLTDRALNMVDDLLSWTRQQLNTTTVHYTTINVYDLGNEIITFFQPDAREMNINLVNACSPETTVYSDYQMLKMVIRNLFSNALKFTPSGGYIEMGVSKTNGHVILYVTDTGVGIKPEDQYKIFSEEKYFTTNGVRGERGNGLGLKLCRNFVEKSGGKIWLESKAGKGSTFFIEIKRASNSPSVQK</sequence>
<dbReference type="InterPro" id="IPR003661">
    <property type="entry name" value="HisK_dim/P_dom"/>
</dbReference>
<keyword evidence="4" id="KW-0808">Transferase</keyword>
<gene>
    <name evidence="11" type="ORF">CLV93_105278</name>
</gene>
<dbReference type="InterPro" id="IPR036890">
    <property type="entry name" value="HATPase_C_sf"/>
</dbReference>
<keyword evidence="9" id="KW-0472">Membrane</keyword>
<evidence type="ECO:0000256" key="6">
    <source>
        <dbReference type="ARBA" id="ARBA00023012"/>
    </source>
</evidence>
<evidence type="ECO:0000256" key="5">
    <source>
        <dbReference type="ARBA" id="ARBA00022777"/>
    </source>
</evidence>
<dbReference type="SUPFAM" id="SSF55874">
    <property type="entry name" value="ATPase domain of HSP90 chaperone/DNA topoisomerase II/histidine kinase"/>
    <property type="match status" value="1"/>
</dbReference>
<evidence type="ECO:0000256" key="3">
    <source>
        <dbReference type="ARBA" id="ARBA00022553"/>
    </source>
</evidence>
<organism evidence="11 12">
    <name type="scientific">Prolixibacter denitrificans</name>
    <dbReference type="NCBI Taxonomy" id="1541063"/>
    <lineage>
        <taxon>Bacteria</taxon>
        <taxon>Pseudomonadati</taxon>
        <taxon>Bacteroidota</taxon>
        <taxon>Bacteroidia</taxon>
        <taxon>Marinilabiliales</taxon>
        <taxon>Prolixibacteraceae</taxon>
        <taxon>Prolixibacter</taxon>
    </lineage>
</organism>
<evidence type="ECO:0000256" key="1">
    <source>
        <dbReference type="ARBA" id="ARBA00000085"/>
    </source>
</evidence>
<dbReference type="Proteomes" id="UP000240621">
    <property type="component" value="Unassembled WGS sequence"/>
</dbReference>
<dbReference type="InterPro" id="IPR019734">
    <property type="entry name" value="TPR_rpt"/>
</dbReference>
<keyword evidence="9" id="KW-1133">Transmembrane helix</keyword>
<dbReference type="SUPFAM" id="SSF48452">
    <property type="entry name" value="TPR-like"/>
    <property type="match status" value="3"/>
</dbReference>
<dbReference type="SMART" id="SM00388">
    <property type="entry name" value="HisKA"/>
    <property type="match status" value="1"/>
</dbReference>
<evidence type="ECO:0000256" key="2">
    <source>
        <dbReference type="ARBA" id="ARBA00012438"/>
    </source>
</evidence>
<dbReference type="AlphaFoldDB" id="A0A2P8CD30"/>
<evidence type="ECO:0000256" key="4">
    <source>
        <dbReference type="ARBA" id="ARBA00022679"/>
    </source>
</evidence>
<dbReference type="FunFam" id="3.30.565.10:FF:000006">
    <property type="entry name" value="Sensor histidine kinase WalK"/>
    <property type="match status" value="1"/>
</dbReference>
<dbReference type="PRINTS" id="PR00344">
    <property type="entry name" value="BCTRLSENSOR"/>
</dbReference>
<feature type="repeat" description="TPR" evidence="7">
    <location>
        <begin position="207"/>
        <end position="240"/>
    </location>
</feature>
<feature type="coiled-coil region" evidence="8">
    <location>
        <begin position="521"/>
        <end position="548"/>
    </location>
</feature>
<dbReference type="InterPro" id="IPR036097">
    <property type="entry name" value="HisK_dim/P_sf"/>
</dbReference>
<evidence type="ECO:0000256" key="8">
    <source>
        <dbReference type="SAM" id="Coils"/>
    </source>
</evidence>
<dbReference type="InterPro" id="IPR050736">
    <property type="entry name" value="Sensor_HK_Regulatory"/>
</dbReference>
<dbReference type="GO" id="GO:0000155">
    <property type="term" value="F:phosphorelay sensor kinase activity"/>
    <property type="evidence" value="ECO:0007669"/>
    <property type="project" value="InterPro"/>
</dbReference>
<dbReference type="Pfam" id="PF00512">
    <property type="entry name" value="HisKA"/>
    <property type="match status" value="1"/>
</dbReference>
<dbReference type="PROSITE" id="PS50109">
    <property type="entry name" value="HIS_KIN"/>
    <property type="match status" value="1"/>
</dbReference>
<dbReference type="InterPro" id="IPR005467">
    <property type="entry name" value="His_kinase_dom"/>
</dbReference>
<reference evidence="11 12" key="1">
    <citation type="submission" date="2018-03" db="EMBL/GenBank/DDBJ databases">
        <title>Genomic Encyclopedia of Archaeal and Bacterial Type Strains, Phase II (KMG-II): from individual species to whole genera.</title>
        <authorList>
            <person name="Goeker M."/>
        </authorList>
    </citation>
    <scope>NUCLEOTIDE SEQUENCE [LARGE SCALE GENOMIC DNA]</scope>
    <source>
        <strain evidence="11 12">DSM 27267</strain>
    </source>
</reference>
<comment type="caution">
    <text evidence="11">The sequence shown here is derived from an EMBL/GenBank/DDBJ whole genome shotgun (WGS) entry which is preliminary data.</text>
</comment>
<dbReference type="EC" id="2.7.13.3" evidence="2"/>
<accession>A0A2P8CD30</accession>
<dbReference type="InterPro" id="IPR011990">
    <property type="entry name" value="TPR-like_helical_dom_sf"/>
</dbReference>
<dbReference type="PROSITE" id="PS51257">
    <property type="entry name" value="PROKAR_LIPOPROTEIN"/>
    <property type="match status" value="1"/>
</dbReference>
<dbReference type="Pfam" id="PF13181">
    <property type="entry name" value="TPR_8"/>
    <property type="match status" value="2"/>
</dbReference>
<dbReference type="OrthoDB" id="1043958at2"/>
<dbReference type="SMART" id="SM00387">
    <property type="entry name" value="HATPase_c"/>
    <property type="match status" value="1"/>
</dbReference>
<feature type="transmembrane region" description="Helical" evidence="9">
    <location>
        <begin position="491"/>
        <end position="512"/>
    </location>
</feature>
<dbReference type="EMBL" id="PYGC01000005">
    <property type="protein sequence ID" value="PSK82884.1"/>
    <property type="molecule type" value="Genomic_DNA"/>
</dbReference>
<feature type="domain" description="Histidine kinase" evidence="10">
    <location>
        <begin position="551"/>
        <end position="767"/>
    </location>
</feature>
<dbReference type="Pfam" id="PF13424">
    <property type="entry name" value="TPR_12"/>
    <property type="match status" value="1"/>
</dbReference>
<evidence type="ECO:0000256" key="7">
    <source>
        <dbReference type="PROSITE-ProRule" id="PRU00339"/>
    </source>
</evidence>
<dbReference type="InterPro" id="IPR003594">
    <property type="entry name" value="HATPase_dom"/>
</dbReference>
<dbReference type="InterPro" id="IPR004358">
    <property type="entry name" value="Sig_transdc_His_kin-like_C"/>
</dbReference>
<evidence type="ECO:0000256" key="9">
    <source>
        <dbReference type="SAM" id="Phobius"/>
    </source>
</evidence>
<evidence type="ECO:0000259" key="10">
    <source>
        <dbReference type="PROSITE" id="PS50109"/>
    </source>
</evidence>
<dbReference type="Gene3D" id="3.30.565.10">
    <property type="entry name" value="Histidine kinase-like ATPase, C-terminal domain"/>
    <property type="match status" value="1"/>
</dbReference>
<keyword evidence="7" id="KW-0802">TPR repeat</keyword>
<evidence type="ECO:0000313" key="11">
    <source>
        <dbReference type="EMBL" id="PSK82884.1"/>
    </source>
</evidence>
<dbReference type="Gene3D" id="1.10.287.130">
    <property type="match status" value="1"/>
</dbReference>
<keyword evidence="9" id="KW-0812">Transmembrane</keyword>
<comment type="catalytic activity">
    <reaction evidence="1">
        <text>ATP + protein L-histidine = ADP + protein N-phospho-L-histidine.</text>
        <dbReference type="EC" id="2.7.13.3"/>
    </reaction>
</comment>
<keyword evidence="5 11" id="KW-0418">Kinase</keyword>
<name>A0A2P8CD30_9BACT</name>
<dbReference type="CDD" id="cd00082">
    <property type="entry name" value="HisKA"/>
    <property type="match status" value="1"/>
</dbReference>
<keyword evidence="8" id="KW-0175">Coiled coil</keyword>
<keyword evidence="6" id="KW-0902">Two-component regulatory system</keyword>